<dbReference type="EMBL" id="LR216287">
    <property type="protein sequence ID" value="VFJ14325.1"/>
    <property type="molecule type" value="Genomic_DNA"/>
</dbReference>
<dbReference type="KEGG" id="nfn:NFRAN_2003"/>
<organism evidence="1 2">
    <name type="scientific">Candidatus Nitrosocosmicus franklandianus</name>
    <dbReference type="NCBI Taxonomy" id="1798806"/>
    <lineage>
        <taxon>Archaea</taxon>
        <taxon>Nitrososphaerota</taxon>
        <taxon>Nitrososphaeria</taxon>
        <taxon>Nitrososphaerales</taxon>
        <taxon>Nitrososphaeraceae</taxon>
        <taxon>Candidatus Nitrosocosmicus</taxon>
    </lineage>
</organism>
<reference evidence="1 2" key="1">
    <citation type="submission" date="2019-02" db="EMBL/GenBank/DDBJ databases">
        <authorList>
            <person name="Lehtovirta-Morley E L."/>
        </authorList>
    </citation>
    <scope>NUCLEOTIDE SEQUENCE [LARGE SCALE GENOMIC DNA]</scope>
    <source>
        <strain evidence="1">NFRAN1</strain>
    </source>
</reference>
<name>A0A484IC16_9ARCH</name>
<keyword evidence="2" id="KW-1185">Reference proteome</keyword>
<sequence>MSGQNEHKNPIPDVDTMIDNDSLVLFIERSMNLSQVRWYCQEDS</sequence>
<accession>A0A484IC16</accession>
<protein>
    <submittedName>
        <fullName evidence="1">Uncharacterized protein</fullName>
    </submittedName>
</protein>
<dbReference type="AlphaFoldDB" id="A0A484IC16"/>
<evidence type="ECO:0000313" key="1">
    <source>
        <dbReference type="EMBL" id="VFJ14325.1"/>
    </source>
</evidence>
<evidence type="ECO:0000313" key="2">
    <source>
        <dbReference type="Proteomes" id="UP000294299"/>
    </source>
</evidence>
<dbReference type="Proteomes" id="UP000294299">
    <property type="component" value="Chromosome NFRAN"/>
</dbReference>
<gene>
    <name evidence="1" type="ORF">NFRAN_2003</name>
</gene>
<proteinExistence type="predicted"/>